<feature type="non-terminal residue" evidence="5">
    <location>
        <position position="1"/>
    </location>
</feature>
<accession>A0A8S3FV73</accession>
<evidence type="ECO:0000256" key="3">
    <source>
        <dbReference type="ARBA" id="ARBA00023319"/>
    </source>
</evidence>
<dbReference type="FunFam" id="2.60.40.10:FF:000107">
    <property type="entry name" value="Myosin, light chain kinase a"/>
    <property type="match status" value="2"/>
</dbReference>
<protein>
    <recommendedName>
        <fullName evidence="4">Ig-like domain-containing protein</fullName>
    </recommendedName>
</protein>
<dbReference type="GO" id="GO:0045989">
    <property type="term" value="P:positive regulation of striated muscle contraction"/>
    <property type="evidence" value="ECO:0007669"/>
    <property type="project" value="UniProtKB-ARBA"/>
</dbReference>
<dbReference type="PROSITE" id="PS50835">
    <property type="entry name" value="IG_LIKE"/>
    <property type="match status" value="3"/>
</dbReference>
<dbReference type="PANTHER" id="PTHR10075">
    <property type="entry name" value="BASIGIN RELATED"/>
    <property type="match status" value="1"/>
</dbReference>
<dbReference type="Pfam" id="PF07679">
    <property type="entry name" value="I-set"/>
    <property type="match status" value="4"/>
</dbReference>
<comment type="caution">
    <text evidence="5">The sequence shown here is derived from an EMBL/GenBank/DDBJ whole genome shotgun (WGS) entry which is preliminary data.</text>
</comment>
<dbReference type="FunFam" id="2.60.40.10:FF:000425">
    <property type="entry name" value="Myosin light chain kinase"/>
    <property type="match status" value="1"/>
</dbReference>
<evidence type="ECO:0000313" key="6">
    <source>
        <dbReference type="Proteomes" id="UP000676336"/>
    </source>
</evidence>
<organism evidence="5 6">
    <name type="scientific">Rotaria magnacalcarata</name>
    <dbReference type="NCBI Taxonomy" id="392030"/>
    <lineage>
        <taxon>Eukaryota</taxon>
        <taxon>Metazoa</taxon>
        <taxon>Spiralia</taxon>
        <taxon>Gnathifera</taxon>
        <taxon>Rotifera</taxon>
        <taxon>Eurotatoria</taxon>
        <taxon>Bdelloidea</taxon>
        <taxon>Philodinida</taxon>
        <taxon>Philodinidae</taxon>
        <taxon>Rotaria</taxon>
    </lineage>
</organism>
<dbReference type="Proteomes" id="UP000676336">
    <property type="component" value="Unassembled WGS sequence"/>
</dbReference>
<evidence type="ECO:0000256" key="2">
    <source>
        <dbReference type="ARBA" id="ARBA00022490"/>
    </source>
</evidence>
<dbReference type="InterPro" id="IPR003599">
    <property type="entry name" value="Ig_sub"/>
</dbReference>
<dbReference type="GO" id="GO:0060298">
    <property type="term" value="P:positive regulation of sarcomere organization"/>
    <property type="evidence" value="ECO:0007669"/>
    <property type="project" value="UniProtKB-ARBA"/>
</dbReference>
<dbReference type="Gene3D" id="2.60.40.10">
    <property type="entry name" value="Immunoglobulins"/>
    <property type="match status" value="4"/>
</dbReference>
<evidence type="ECO:0000313" key="5">
    <source>
        <dbReference type="EMBL" id="CAF5141700.1"/>
    </source>
</evidence>
<dbReference type="PANTHER" id="PTHR10075:SF14">
    <property type="entry name" value="CELL ADHESION MOLECULE DSCAM2-RELATED"/>
    <property type="match status" value="1"/>
</dbReference>
<dbReference type="SMART" id="SM00409">
    <property type="entry name" value="IG"/>
    <property type="match status" value="3"/>
</dbReference>
<dbReference type="AlphaFoldDB" id="A0A8S3FV73"/>
<dbReference type="SUPFAM" id="SSF48726">
    <property type="entry name" value="Immunoglobulin"/>
    <property type="match status" value="4"/>
</dbReference>
<keyword evidence="3" id="KW-0393">Immunoglobulin domain</keyword>
<dbReference type="InterPro" id="IPR036179">
    <property type="entry name" value="Ig-like_dom_sf"/>
</dbReference>
<dbReference type="InterPro" id="IPR003598">
    <property type="entry name" value="Ig_sub2"/>
</dbReference>
<keyword evidence="2" id="KW-0963">Cytoplasm</keyword>
<dbReference type="InterPro" id="IPR013098">
    <property type="entry name" value="Ig_I-set"/>
</dbReference>
<evidence type="ECO:0000259" key="4">
    <source>
        <dbReference type="PROSITE" id="PS50835"/>
    </source>
</evidence>
<comment type="subcellular location">
    <subcellularLocation>
        <location evidence="1">Cytoplasm</location>
    </subcellularLocation>
</comment>
<dbReference type="GO" id="GO:0005737">
    <property type="term" value="C:cytoplasm"/>
    <property type="evidence" value="ECO:0007669"/>
    <property type="project" value="UniProtKB-SubCell"/>
</dbReference>
<sequence length="341" mass="37899">ITGSPSPKITWTKDDVPIKSDAQHIIETNGTTQTLIIKNAKVTDEGKYRVSAENPLGHVESTAQLTILEHPVVDQPFGDITQPIGSDVTLTCKVIGGRPRATVTWLKNDKEFKPDDRHKVKALPDGTCELFIKSIDETDHQDKYTLLIKNKVGQKEINSTLTVRAPLEFTQPLKDQDVLSQSPFILTVETNGIPKPTVKWFFNDQEIKNTPKTKIESKQNMHTLTISKAELTDQGVYKCIATNPDGTVETKATISVCTKPKVEGKVNDVTVQINESAELRTKFSAIPRPTVTWYKETDLNTPIKPNDNIEISELPDGTSVLKIKKTDLKDTSPYVARATNK</sequence>
<dbReference type="InterPro" id="IPR007110">
    <property type="entry name" value="Ig-like_dom"/>
</dbReference>
<reference evidence="5" key="1">
    <citation type="submission" date="2021-02" db="EMBL/GenBank/DDBJ databases">
        <authorList>
            <person name="Nowell W R."/>
        </authorList>
    </citation>
    <scope>NUCLEOTIDE SEQUENCE</scope>
</reference>
<dbReference type="SMART" id="SM00408">
    <property type="entry name" value="IGc2"/>
    <property type="match status" value="3"/>
</dbReference>
<feature type="domain" description="Ig-like" evidence="4">
    <location>
        <begin position="1"/>
        <end position="66"/>
    </location>
</feature>
<proteinExistence type="predicted"/>
<feature type="domain" description="Ig-like" evidence="4">
    <location>
        <begin position="71"/>
        <end position="255"/>
    </location>
</feature>
<feature type="domain" description="Ig-like" evidence="4">
    <location>
        <begin position="260"/>
        <end position="341"/>
    </location>
</feature>
<evidence type="ECO:0000256" key="1">
    <source>
        <dbReference type="ARBA" id="ARBA00004496"/>
    </source>
</evidence>
<dbReference type="EMBL" id="CAJOBI010274099">
    <property type="protein sequence ID" value="CAF5141700.1"/>
    <property type="molecule type" value="Genomic_DNA"/>
</dbReference>
<dbReference type="InterPro" id="IPR013783">
    <property type="entry name" value="Ig-like_fold"/>
</dbReference>
<feature type="non-terminal residue" evidence="5">
    <location>
        <position position="341"/>
    </location>
</feature>
<gene>
    <name evidence="5" type="ORF">SMN809_LOCUS63435</name>
</gene>
<name>A0A8S3FV73_9BILA</name>